<evidence type="ECO:0008006" key="6">
    <source>
        <dbReference type="Google" id="ProtNLM"/>
    </source>
</evidence>
<dbReference type="PATRIC" id="fig|1214242.5.peg.3979"/>
<accession>S5VJF1</accession>
<feature type="chain" id="PRO_5039725920" description="Secreted protein" evidence="3">
    <location>
        <begin position="31"/>
        <end position="194"/>
    </location>
</feature>
<keyword evidence="2" id="KW-0472">Membrane</keyword>
<feature type="signal peptide" evidence="3">
    <location>
        <begin position="1"/>
        <end position="30"/>
    </location>
</feature>
<protein>
    <recommendedName>
        <fullName evidence="6">Secreted protein</fullName>
    </recommendedName>
</protein>
<dbReference type="AlphaFoldDB" id="S5VJF1"/>
<gene>
    <name evidence="4" type="ORF">B446_19440</name>
</gene>
<keyword evidence="5" id="KW-1185">Reference proteome</keyword>
<dbReference type="eggNOG" id="ENOG50326AB">
    <property type="taxonomic scope" value="Bacteria"/>
</dbReference>
<feature type="compositionally biased region" description="Low complexity" evidence="1">
    <location>
        <begin position="61"/>
        <end position="75"/>
    </location>
</feature>
<dbReference type="HOGENOM" id="CLU_1685511_0_0_11"/>
<evidence type="ECO:0000313" key="4">
    <source>
        <dbReference type="EMBL" id="AGS70702.1"/>
    </source>
</evidence>
<feature type="transmembrane region" description="Helical" evidence="2">
    <location>
        <begin position="168"/>
        <end position="189"/>
    </location>
</feature>
<dbReference type="KEGG" id="sci:B446_19440"/>
<dbReference type="EMBL" id="CP006259">
    <property type="protein sequence ID" value="AGS70702.1"/>
    <property type="molecule type" value="Genomic_DNA"/>
</dbReference>
<evidence type="ECO:0000256" key="3">
    <source>
        <dbReference type="SAM" id="SignalP"/>
    </source>
</evidence>
<dbReference type="RefSeq" id="WP_020941160.1">
    <property type="nucleotide sequence ID" value="NC_021985.1"/>
</dbReference>
<evidence type="ECO:0000256" key="1">
    <source>
        <dbReference type="SAM" id="MobiDB-lite"/>
    </source>
</evidence>
<feature type="region of interest" description="Disordered" evidence="1">
    <location>
        <begin position="35"/>
        <end position="159"/>
    </location>
</feature>
<keyword evidence="2" id="KW-0812">Transmembrane</keyword>
<sequence length="194" mass="19481">MTPRLRLTLRLVRLLLVLATATPVSGAALAYGAENTPPDASAPPGQPLVSVSPAAHASGLRASASAAEPSRAGSRAGEGRMRPGRPEGPAAVEEGDDDPGRTTGSPALADPRDGYPEEPEQAEPPGATPAASDTPEEAGLDPARQPLPPTAQDAVPQAGAPAEPALRILPLGSGLVLIGLGLGLAFLGLRVRRS</sequence>
<evidence type="ECO:0000313" key="5">
    <source>
        <dbReference type="Proteomes" id="UP000015423"/>
    </source>
</evidence>
<dbReference type="Proteomes" id="UP000015423">
    <property type="component" value="Chromosome"/>
</dbReference>
<keyword evidence="3" id="KW-0732">Signal</keyword>
<reference evidence="4 5" key="2">
    <citation type="journal article" date="2013" name="J. Biotechnol.">
        <title>Complete genome sequence of the kirromycin producer Streptomyces collinus Tu 365 consisting of a linear chromosome and two linear plasmids.</title>
        <authorList>
            <person name="Ruckert C."/>
            <person name="Szczepanowski R."/>
            <person name="Albersmeier A."/>
            <person name="Goesmann A."/>
            <person name="Iftime D."/>
            <person name="Musiol E.M."/>
            <person name="Blin K."/>
            <person name="Wohlleben W."/>
            <person name="Puhler A."/>
            <person name="Kalinowski J."/>
            <person name="Weber T."/>
        </authorList>
    </citation>
    <scope>NUCLEOTIDE SEQUENCE [LARGE SCALE GENOMIC DNA]</scope>
    <source>
        <strain evidence="5">DSM 40733 / Tue 365</strain>
    </source>
</reference>
<evidence type="ECO:0000256" key="2">
    <source>
        <dbReference type="SAM" id="Phobius"/>
    </source>
</evidence>
<organism evidence="4 5">
    <name type="scientific">Streptomyces collinus (strain DSM 40733 / Tue 365)</name>
    <dbReference type="NCBI Taxonomy" id="1214242"/>
    <lineage>
        <taxon>Bacteria</taxon>
        <taxon>Bacillati</taxon>
        <taxon>Actinomycetota</taxon>
        <taxon>Actinomycetes</taxon>
        <taxon>Kitasatosporales</taxon>
        <taxon>Streptomycetaceae</taxon>
        <taxon>Streptomyces</taxon>
    </lineage>
</organism>
<proteinExistence type="predicted"/>
<keyword evidence="2" id="KW-1133">Transmembrane helix</keyword>
<name>S5VJF1_STRC3</name>
<reference evidence="5" key="1">
    <citation type="submission" date="2012-10" db="EMBL/GenBank/DDBJ databases">
        <title>The complete genome sequence of Streptomyces collinus Tu 365.</title>
        <authorList>
            <person name="Ruckert C."/>
            <person name="Szczepanowski R."/>
            <person name="Goesmann A."/>
            <person name="Pross E.K."/>
            <person name="Musiol E.M."/>
            <person name="Blin K."/>
            <person name="Wohlleben W."/>
            <person name="Puhler A."/>
            <person name="Weber T."/>
            <person name="Kalinowski J."/>
        </authorList>
    </citation>
    <scope>NUCLEOTIDE SEQUENCE [LARGE SCALE GENOMIC DNA]</scope>
    <source>
        <strain evidence="5">DSM 40733 / Tue 365</strain>
    </source>
</reference>